<accession>A0A9P7BGP2</accession>
<dbReference type="SUPFAM" id="SSF69572">
    <property type="entry name" value="Activating enzymes of the ubiquitin-like proteins"/>
    <property type="match status" value="1"/>
</dbReference>
<dbReference type="AlphaFoldDB" id="A0A9P7BGP2"/>
<evidence type="ECO:0000256" key="2">
    <source>
        <dbReference type="ARBA" id="ARBA00005032"/>
    </source>
</evidence>
<comment type="pathway">
    <text evidence="2 6">Protein modification; protein neddylation.</text>
</comment>
<evidence type="ECO:0000256" key="4">
    <source>
        <dbReference type="ARBA" id="ARBA00022490"/>
    </source>
</evidence>
<keyword evidence="4" id="KW-0963">Cytoplasm</keyword>
<dbReference type="GO" id="GO:0005737">
    <property type="term" value="C:cytoplasm"/>
    <property type="evidence" value="ECO:0007669"/>
    <property type="project" value="UniProtKB-SubCell"/>
</dbReference>
<dbReference type="Gene3D" id="3.40.50.12550">
    <property type="entry name" value="Ubiquitin-activating enzyme E1, inactive adenylation domain, subdomain 2"/>
    <property type="match status" value="1"/>
</dbReference>
<dbReference type="InterPro" id="IPR000594">
    <property type="entry name" value="ThiF_NAD_FAD-bd"/>
</dbReference>
<evidence type="ECO:0000256" key="3">
    <source>
        <dbReference type="ARBA" id="ARBA00006868"/>
    </source>
</evidence>
<dbReference type="EMBL" id="PUHW01000107">
    <property type="protein sequence ID" value="KAG0688999.1"/>
    <property type="molecule type" value="Genomic_DNA"/>
</dbReference>
<dbReference type="InterPro" id="IPR030667">
    <property type="entry name" value="APP-BP1"/>
</dbReference>
<protein>
    <recommendedName>
        <fullName evidence="6">NEDD8-activating enzyme E1 regulatory subunit</fullName>
    </recommendedName>
</protein>
<comment type="similarity">
    <text evidence="3 6">Belongs to the ubiquitin-activating E1 family. ULA1 subfamily.</text>
</comment>
<keyword evidence="5 6" id="KW-0833">Ubl conjugation pathway</keyword>
<dbReference type="Pfam" id="PF00899">
    <property type="entry name" value="ThiF"/>
    <property type="match status" value="1"/>
</dbReference>
<evidence type="ECO:0000313" key="8">
    <source>
        <dbReference type="EMBL" id="KAG0688999.1"/>
    </source>
</evidence>
<dbReference type="GO" id="GO:0019781">
    <property type="term" value="F:NEDD8 activating enzyme activity"/>
    <property type="evidence" value="ECO:0007669"/>
    <property type="project" value="UniProtKB-UniRule"/>
</dbReference>
<evidence type="ECO:0000256" key="6">
    <source>
        <dbReference type="PIRNR" id="PIRNR039099"/>
    </source>
</evidence>
<dbReference type="InterPro" id="IPR035985">
    <property type="entry name" value="Ubiquitin-activating_enz"/>
</dbReference>
<comment type="function">
    <text evidence="6">Regulatory subunit of the dimeric UBA3-ULA1 E1 enzyme.</text>
</comment>
<proteinExistence type="inferred from homology"/>
<dbReference type="Gene3D" id="3.40.50.720">
    <property type="entry name" value="NAD(P)-binding Rossmann-like Domain"/>
    <property type="match status" value="1"/>
</dbReference>
<dbReference type="InterPro" id="IPR045886">
    <property type="entry name" value="ThiF/MoeB/HesA"/>
</dbReference>
<dbReference type="PIRSF" id="PIRSF039099">
    <property type="entry name" value="APP-BP1"/>
    <property type="match status" value="1"/>
</dbReference>
<dbReference type="Proteomes" id="UP000697127">
    <property type="component" value="Unassembled WGS sequence"/>
</dbReference>
<evidence type="ECO:0000259" key="7">
    <source>
        <dbReference type="Pfam" id="PF00899"/>
    </source>
</evidence>
<reference evidence="8" key="1">
    <citation type="submission" date="2020-11" db="EMBL/GenBank/DDBJ databases">
        <title>Kefir isolates.</title>
        <authorList>
            <person name="Marcisauskas S."/>
            <person name="Kim Y."/>
            <person name="Blasche S."/>
        </authorList>
    </citation>
    <scope>NUCLEOTIDE SEQUENCE</scope>
    <source>
        <strain evidence="8">Olga-1</strain>
    </source>
</reference>
<organism evidence="8 9">
    <name type="scientific">Pichia californica</name>
    <dbReference type="NCBI Taxonomy" id="460514"/>
    <lineage>
        <taxon>Eukaryota</taxon>
        <taxon>Fungi</taxon>
        <taxon>Dikarya</taxon>
        <taxon>Ascomycota</taxon>
        <taxon>Saccharomycotina</taxon>
        <taxon>Pichiomycetes</taxon>
        <taxon>Pichiales</taxon>
        <taxon>Pichiaceae</taxon>
        <taxon>Pichia</taxon>
    </lineage>
</organism>
<feature type="domain" description="THIF-type NAD/FAD binding fold" evidence="7">
    <location>
        <begin position="10"/>
        <end position="522"/>
    </location>
</feature>
<dbReference type="OrthoDB" id="1708823at2759"/>
<sequence length="523" mass="60219">MDDINFGSKYDRQVRLWNSNGQQSLTESKICIINVSTTASELLKNLVLPGVGSIVIIDSSKISQNDLSTNFFLQESDLGSYKAENLAKNLKILNPDISITPITNLQLNSQLFSSETSSTFWKSFDCVIYCSISNNSFIDNYQDQLSNLLWELDIPLLKLSSIGFFAYLRIQLNEQTIIESHESNFYDLRIDHPWNSLQNYINSIDISYTKNENYYKIPYSIILTKLIQTFKYENDNKIPTTSQIRKCIKSLYKTGDESNLDEAYNKAYLIMKNSTNLSNNIKYIFNNVKCLNITKSSSLFWILTNALKSFYDIFHILPITGILPDMESDTKEYINLKNLYTEKFNIDKKYIKEKVIKTLKSLDRSPNEILNNEQLLDLFLKNSHYLKVIKGTKWDSIDKILEIFKTDDEHLKNKALIYLAFLSFESYSKEYKMYPTINDNSKLRAIAISILCKNKDIKTFPEGLEKMLDELSRSNGNELHNICSIIGGIAAQEVIKILTNQYIPLDNCLVFNGITGKTSSFKL</sequence>
<dbReference type="PANTHER" id="PTHR10953">
    <property type="entry name" value="UBIQUITIN-ACTIVATING ENZYME E1"/>
    <property type="match status" value="1"/>
</dbReference>
<evidence type="ECO:0000313" key="9">
    <source>
        <dbReference type="Proteomes" id="UP000697127"/>
    </source>
</evidence>
<evidence type="ECO:0000256" key="1">
    <source>
        <dbReference type="ARBA" id="ARBA00004496"/>
    </source>
</evidence>
<comment type="subcellular location">
    <subcellularLocation>
        <location evidence="1">Cytoplasm</location>
    </subcellularLocation>
</comment>
<evidence type="ECO:0000256" key="5">
    <source>
        <dbReference type="ARBA" id="ARBA00022786"/>
    </source>
</evidence>
<dbReference type="PANTHER" id="PTHR10953:SF29">
    <property type="entry name" value="NEDD8-ACTIVATING ENZYME E1 REGULATORY SUBUNIT"/>
    <property type="match status" value="1"/>
</dbReference>
<gene>
    <name evidence="8" type="ORF">C6P40_000235</name>
</gene>
<dbReference type="GO" id="GO:0045116">
    <property type="term" value="P:protein neddylation"/>
    <property type="evidence" value="ECO:0007669"/>
    <property type="project" value="UniProtKB-UniRule"/>
</dbReference>
<keyword evidence="9" id="KW-1185">Reference proteome</keyword>
<name>A0A9P7BGP2_9ASCO</name>
<comment type="caution">
    <text evidence="8">The sequence shown here is derived from an EMBL/GenBank/DDBJ whole genome shotgun (WGS) entry which is preliminary data.</text>
</comment>